<evidence type="ECO:0000313" key="3">
    <source>
        <dbReference type="Proteomes" id="UP001596108"/>
    </source>
</evidence>
<evidence type="ECO:0000256" key="1">
    <source>
        <dbReference type="SAM" id="MobiDB-lite"/>
    </source>
</evidence>
<dbReference type="Gene3D" id="3.90.420.10">
    <property type="entry name" value="Oxidoreductase, molybdopterin-binding domain"/>
    <property type="match status" value="1"/>
</dbReference>
<proteinExistence type="predicted"/>
<feature type="compositionally biased region" description="Polar residues" evidence="1">
    <location>
        <begin position="1"/>
        <end position="19"/>
    </location>
</feature>
<reference evidence="3" key="1">
    <citation type="journal article" date="2019" name="Int. J. Syst. Evol. Microbiol.">
        <title>The Global Catalogue of Microorganisms (GCM) 10K type strain sequencing project: providing services to taxonomists for standard genome sequencing and annotation.</title>
        <authorList>
            <consortium name="The Broad Institute Genomics Platform"/>
            <consortium name="The Broad Institute Genome Sequencing Center for Infectious Disease"/>
            <person name="Wu L."/>
            <person name="Ma J."/>
        </authorList>
    </citation>
    <scope>NUCLEOTIDE SEQUENCE [LARGE SCALE GENOMIC DNA]</scope>
    <source>
        <strain evidence="3">CGMCC 1.18578</strain>
    </source>
</reference>
<dbReference type="EMBL" id="JBHSNC010000024">
    <property type="protein sequence ID" value="MFC5529350.1"/>
    <property type="molecule type" value="Genomic_DNA"/>
</dbReference>
<accession>A0ABW0QX23</accession>
<organism evidence="2 3">
    <name type="scientific">Cohnella yongneupensis</name>
    <dbReference type="NCBI Taxonomy" id="425006"/>
    <lineage>
        <taxon>Bacteria</taxon>
        <taxon>Bacillati</taxon>
        <taxon>Bacillota</taxon>
        <taxon>Bacilli</taxon>
        <taxon>Bacillales</taxon>
        <taxon>Paenibacillaceae</taxon>
        <taxon>Cohnella</taxon>
    </lineage>
</organism>
<evidence type="ECO:0000313" key="2">
    <source>
        <dbReference type="EMBL" id="MFC5529350.1"/>
    </source>
</evidence>
<comment type="caution">
    <text evidence="2">The sequence shown here is derived from an EMBL/GenBank/DDBJ whole genome shotgun (WGS) entry which is preliminary data.</text>
</comment>
<dbReference type="Proteomes" id="UP001596108">
    <property type="component" value="Unassembled WGS sequence"/>
</dbReference>
<gene>
    <name evidence="2" type="ORF">ACFPQ4_07795</name>
</gene>
<keyword evidence="3" id="KW-1185">Reference proteome</keyword>
<name>A0ABW0QX23_9BACL</name>
<feature type="region of interest" description="Disordered" evidence="1">
    <location>
        <begin position="1"/>
        <end position="20"/>
    </location>
</feature>
<dbReference type="RefSeq" id="WP_378111219.1">
    <property type="nucleotide sequence ID" value="NZ_JBHSNC010000024.1"/>
</dbReference>
<protein>
    <submittedName>
        <fullName evidence="2">Uncharacterized protein</fullName>
    </submittedName>
</protein>
<dbReference type="InterPro" id="IPR036374">
    <property type="entry name" value="OxRdtase_Mopterin-bd_sf"/>
</dbReference>
<sequence>MSSELISVTFTDGRQTDTNPLDMRNLAGTTFAVSTRVPGVPGEAFDLMAWYTAAARDQEGTVNPAPEPTHLLVRAADGFEAVVPKSQLKGALFQFAIDGMPLTKGGPLRLYVPDGTSACLNVKSVVSVVLAADDSLGDEAGYGHRHVPRRVR</sequence>
<dbReference type="SUPFAM" id="SSF56524">
    <property type="entry name" value="Oxidoreductase molybdopterin-binding domain"/>
    <property type="match status" value="1"/>
</dbReference>